<dbReference type="VEuPathDB" id="MicrosporidiaDB:NCER_101943"/>
<reference evidence="2 3" key="1">
    <citation type="journal article" date="2015" name="Environ. Microbiol.">
        <title>Genome analyses suggest the presence of polyploidy and recent human-driven expansions in eight global populations of the honeybee pathogen Nosema ceranae.</title>
        <authorList>
            <person name="Pelin A."/>
            <person name="Selman M."/>
            <person name="Aris-Brosou S."/>
            <person name="Farinelli L."/>
            <person name="Corradi N."/>
        </authorList>
    </citation>
    <scope>NUCLEOTIDE SEQUENCE [LARGE SCALE GENOMIC DNA]</scope>
    <source>
        <strain evidence="2 3">PA08 1199</strain>
    </source>
</reference>
<proteinExistence type="predicted"/>
<name>A0A0F9WAS1_9MICR</name>
<keyword evidence="1" id="KW-0175">Coiled coil</keyword>
<evidence type="ECO:0000256" key="1">
    <source>
        <dbReference type="SAM" id="Coils"/>
    </source>
</evidence>
<accession>A0A0F9WAS1</accession>
<dbReference type="VEuPathDB" id="MicrosporidiaDB:G9O61_00g010680"/>
<protein>
    <submittedName>
        <fullName evidence="2">Uncharacterized protein</fullName>
    </submittedName>
</protein>
<dbReference type="GeneID" id="36320869"/>
<sequence length="625" mass="73648">MLIAIFFTKFVKMNSVENTLKERNNENTVNIETKQDSSENQIYQTFRFPNIFNLCKKRGLYRNREPVCRPVCEPRFRFRNRHEFDIKSESDSGSRPKCRPECRPGCRPECRPRFKFIHHRRRKNYWRPRCRPICGQSSESHSSSISYSRDSSSSEISSFIDCREREPVCRPVCGEQFRIMSNDQKHQRKLAPVCKPVCRPKSTHRFHKHIKRRWKTKYRPKWEQICKPVCAPKRSILHKPKKHNYKPKKKLYVPECKPVCVNKSNKHHESYSTSRDSESKYSSSEYSYEHYEPTCEPLDGQYRIMSEDNIFTRSRRLCRPICEPFQRSKFNRRFNDDCRPVCEPDCRPQCDPILRRRRRHRHVREVRNRNTGGSVTAIRQIILQASFEVNKLARFFAEEIKAKLLEGLQLIITGAGNKATGDFKKLEQRIADVVIDINKCILRDTDALITNTNEEILNILTMNIRNANKLILSDIAALVAATKPPQSPNKQPLDKILDILTNRFNEITIEVPNIFKKFTQTEKASIEKIVNDKKSEIIKEVTKLIEEFEKRLARLFADLAEEEIIFIRNILDQNARKLLVDLEHILQQIGEGIIIILKGRNCEFRPLLFGGEIRENWNVNQEENI</sequence>
<dbReference type="AlphaFoldDB" id="A0A0F9WAS1"/>
<organism evidence="2 3">
    <name type="scientific">Vairimorpha ceranae</name>
    <dbReference type="NCBI Taxonomy" id="40302"/>
    <lineage>
        <taxon>Eukaryota</taxon>
        <taxon>Fungi</taxon>
        <taxon>Fungi incertae sedis</taxon>
        <taxon>Microsporidia</taxon>
        <taxon>Nosematidae</taxon>
        <taxon>Vairimorpha</taxon>
    </lineage>
</organism>
<dbReference type="RefSeq" id="XP_024330433.1">
    <property type="nucleotide sequence ID" value="XM_024475921.1"/>
</dbReference>
<comment type="caution">
    <text evidence="2">The sequence shown here is derived from an EMBL/GenBank/DDBJ whole genome shotgun (WGS) entry which is preliminary data.</text>
</comment>
<feature type="coiled-coil region" evidence="1">
    <location>
        <begin position="531"/>
        <end position="565"/>
    </location>
</feature>
<dbReference type="OrthoDB" id="10509954at2759"/>
<gene>
    <name evidence="2" type="ORF">AAJ76_5100030271</name>
</gene>
<dbReference type="VEuPathDB" id="MicrosporidiaDB:AAJ76_5100030271"/>
<keyword evidence="3" id="KW-1185">Reference proteome</keyword>
<evidence type="ECO:0000313" key="2">
    <source>
        <dbReference type="EMBL" id="KKO74691.1"/>
    </source>
</evidence>
<evidence type="ECO:0000313" key="3">
    <source>
        <dbReference type="Proteomes" id="UP000034350"/>
    </source>
</evidence>
<dbReference type="Proteomes" id="UP000034350">
    <property type="component" value="Unassembled WGS sequence"/>
</dbReference>
<dbReference type="EMBL" id="JPQZ01000051">
    <property type="protein sequence ID" value="KKO74691.1"/>
    <property type="molecule type" value="Genomic_DNA"/>
</dbReference>